<accession>A0A0K0EMT4</accession>
<dbReference type="WBParaSite" id="SSTP_0001077200.1">
    <property type="protein sequence ID" value="SSTP_0001077200.1"/>
    <property type="gene ID" value="SSTP_0001077200"/>
</dbReference>
<dbReference type="WBParaSite" id="SSTP_0001128400.1">
    <property type="protein sequence ID" value="SSTP_0001128400.1"/>
    <property type="gene ID" value="SSTP_0001128400"/>
</dbReference>
<evidence type="ECO:0000256" key="1">
    <source>
        <dbReference type="SAM" id="MobiDB-lite"/>
    </source>
</evidence>
<feature type="region of interest" description="Disordered" evidence="1">
    <location>
        <begin position="1"/>
        <end position="22"/>
    </location>
</feature>
<feature type="compositionally biased region" description="Polar residues" evidence="1">
    <location>
        <begin position="1"/>
        <end position="13"/>
    </location>
</feature>
<organism evidence="2">
    <name type="scientific">Strongyloides stercoralis</name>
    <name type="common">Threadworm</name>
    <dbReference type="NCBI Taxonomy" id="6248"/>
    <lineage>
        <taxon>Eukaryota</taxon>
        <taxon>Metazoa</taxon>
        <taxon>Ecdysozoa</taxon>
        <taxon>Nematoda</taxon>
        <taxon>Chromadorea</taxon>
        <taxon>Rhabditida</taxon>
        <taxon>Tylenchina</taxon>
        <taxon>Panagrolaimomorpha</taxon>
        <taxon>Strongyloidoidea</taxon>
        <taxon>Strongyloididae</taxon>
        <taxon>Strongyloides</taxon>
    </lineage>
</organism>
<reference evidence="2 3" key="1">
    <citation type="submission" date="2015-08" db="UniProtKB">
        <authorList>
            <consortium name="WormBaseParasite"/>
        </authorList>
    </citation>
    <scope>IDENTIFICATION</scope>
</reference>
<evidence type="ECO:0000313" key="2">
    <source>
        <dbReference type="WBParaSite" id="SSTP_0001077200.1"/>
    </source>
</evidence>
<name>A0A0K0EMT4_STRER</name>
<dbReference type="AlphaFoldDB" id="A0A0K0EMT4"/>
<proteinExistence type="predicted"/>
<evidence type="ECO:0000313" key="3">
    <source>
        <dbReference type="WBParaSite" id="SSTP_0001128400.1"/>
    </source>
</evidence>
<protein>
    <submittedName>
        <fullName evidence="2 3">Uncharacterized protein</fullName>
    </submittedName>
</protein>
<sequence>MNLSNFFNNQTYNKKSRGEIEA</sequence>